<dbReference type="CTD" id="36343448"/>
<dbReference type="AlphaFoldDB" id="W6UVE6"/>
<gene>
    <name evidence="1" type="ORF">EGR_07733</name>
</gene>
<dbReference type="RefSeq" id="XP_024348605.1">
    <property type="nucleotide sequence ID" value="XM_024496982.1"/>
</dbReference>
<organism evidence="1 2">
    <name type="scientific">Echinococcus granulosus</name>
    <name type="common">Hydatid tapeworm</name>
    <dbReference type="NCBI Taxonomy" id="6210"/>
    <lineage>
        <taxon>Eukaryota</taxon>
        <taxon>Metazoa</taxon>
        <taxon>Spiralia</taxon>
        <taxon>Lophotrochozoa</taxon>
        <taxon>Platyhelminthes</taxon>
        <taxon>Cestoda</taxon>
        <taxon>Eucestoda</taxon>
        <taxon>Cyclophyllidea</taxon>
        <taxon>Taeniidae</taxon>
        <taxon>Echinococcus</taxon>
        <taxon>Echinococcus granulosus group</taxon>
    </lineage>
</organism>
<dbReference type="GeneID" id="36343448"/>
<protein>
    <submittedName>
        <fullName evidence="1">Uncharacterized protein</fullName>
    </submittedName>
</protein>
<reference evidence="1 2" key="1">
    <citation type="journal article" date="2013" name="Nat. Genet.">
        <title>The genome of the hydatid tapeworm Echinococcus granulosus.</title>
        <authorList>
            <person name="Zheng H."/>
            <person name="Zhang W."/>
            <person name="Zhang L."/>
            <person name="Zhang Z."/>
            <person name="Li J."/>
            <person name="Lu G."/>
            <person name="Zhu Y."/>
            <person name="Wang Y."/>
            <person name="Huang Y."/>
            <person name="Liu J."/>
            <person name="Kang H."/>
            <person name="Chen J."/>
            <person name="Wang L."/>
            <person name="Chen A."/>
            <person name="Yu S."/>
            <person name="Gao Z."/>
            <person name="Jin L."/>
            <person name="Gu W."/>
            <person name="Wang Z."/>
            <person name="Zhao L."/>
            <person name="Shi B."/>
            <person name="Wen H."/>
            <person name="Lin R."/>
            <person name="Jones M.K."/>
            <person name="Brejova B."/>
            <person name="Vinar T."/>
            <person name="Zhao G."/>
            <person name="McManus D.P."/>
            <person name="Chen Z."/>
            <person name="Zhou Y."/>
            <person name="Wang S."/>
        </authorList>
    </citation>
    <scope>NUCLEOTIDE SEQUENCE [LARGE SCALE GENOMIC DNA]</scope>
</reference>
<accession>W6UVE6</accession>
<dbReference type="EMBL" id="APAU02000085">
    <property type="protein sequence ID" value="EUB57409.1"/>
    <property type="molecule type" value="Genomic_DNA"/>
</dbReference>
<proteinExistence type="predicted"/>
<name>W6UVE6_ECHGR</name>
<dbReference type="KEGG" id="egl:EGR_07733"/>
<dbReference type="Proteomes" id="UP000019149">
    <property type="component" value="Unassembled WGS sequence"/>
</dbReference>
<sequence>MAQPALNNGRVKSRYLPQQRVEQPLNFNIIDANFYDTCLNNWITVAGSQVHKAKVAGFPELISTVQKPCFKKHPCV</sequence>
<evidence type="ECO:0000313" key="2">
    <source>
        <dbReference type="Proteomes" id="UP000019149"/>
    </source>
</evidence>
<keyword evidence="2" id="KW-1185">Reference proteome</keyword>
<comment type="caution">
    <text evidence="1">The sequence shown here is derived from an EMBL/GenBank/DDBJ whole genome shotgun (WGS) entry which is preliminary data.</text>
</comment>
<evidence type="ECO:0000313" key="1">
    <source>
        <dbReference type="EMBL" id="EUB57409.1"/>
    </source>
</evidence>